<keyword evidence="4 12" id="KW-0812">Transmembrane</keyword>
<comment type="activity regulation">
    <text evidence="12">Na(+) is not transported, but it plays an essential structural role and its presence is essential for fluoride channel function.</text>
</comment>
<keyword evidence="7 12" id="KW-0406">Ion transport</keyword>
<feature type="transmembrane region" description="Helical" evidence="12">
    <location>
        <begin position="101"/>
        <end position="124"/>
    </location>
</feature>
<name>A0A1M6C9N7_9RHOB</name>
<comment type="catalytic activity">
    <reaction evidence="11">
        <text>fluoride(in) = fluoride(out)</text>
        <dbReference type="Rhea" id="RHEA:76159"/>
        <dbReference type="ChEBI" id="CHEBI:17051"/>
    </reaction>
    <physiologicalReaction direction="left-to-right" evidence="11">
        <dbReference type="Rhea" id="RHEA:76160"/>
    </physiologicalReaction>
</comment>
<evidence type="ECO:0000256" key="2">
    <source>
        <dbReference type="ARBA" id="ARBA00022475"/>
    </source>
</evidence>
<dbReference type="Proteomes" id="UP000184292">
    <property type="component" value="Unassembled WGS sequence"/>
</dbReference>
<keyword evidence="9 12" id="KW-0407">Ion channel</keyword>
<feature type="binding site" evidence="12">
    <location>
        <position position="79"/>
    </location>
    <ligand>
        <name>Na(+)</name>
        <dbReference type="ChEBI" id="CHEBI:29101"/>
        <note>structural</note>
    </ligand>
</feature>
<evidence type="ECO:0000313" key="13">
    <source>
        <dbReference type="EMBL" id="SHI57593.1"/>
    </source>
</evidence>
<gene>
    <name evidence="12" type="primary">fluC</name>
    <name evidence="12" type="synonym">crcB</name>
    <name evidence="13" type="ORF">SAMN05444417_1078</name>
</gene>
<evidence type="ECO:0000256" key="3">
    <source>
        <dbReference type="ARBA" id="ARBA00022519"/>
    </source>
</evidence>
<dbReference type="AlphaFoldDB" id="A0A1M6C9N7"/>
<dbReference type="HAMAP" id="MF_00454">
    <property type="entry name" value="FluC"/>
    <property type="match status" value="1"/>
</dbReference>
<keyword evidence="8 12" id="KW-0472">Membrane</keyword>
<keyword evidence="12" id="KW-0479">Metal-binding</keyword>
<evidence type="ECO:0000313" key="14">
    <source>
        <dbReference type="Proteomes" id="UP000184292"/>
    </source>
</evidence>
<keyword evidence="3" id="KW-0997">Cell inner membrane</keyword>
<dbReference type="GO" id="GO:0140114">
    <property type="term" value="P:cellular detoxification of fluoride"/>
    <property type="evidence" value="ECO:0007669"/>
    <property type="project" value="UniProtKB-UniRule"/>
</dbReference>
<dbReference type="GO" id="GO:0046872">
    <property type="term" value="F:metal ion binding"/>
    <property type="evidence" value="ECO:0007669"/>
    <property type="project" value="UniProtKB-KW"/>
</dbReference>
<evidence type="ECO:0000256" key="7">
    <source>
        <dbReference type="ARBA" id="ARBA00023065"/>
    </source>
</evidence>
<organism evidence="13 14">
    <name type="scientific">Wenxinia saemankumensis</name>
    <dbReference type="NCBI Taxonomy" id="1447782"/>
    <lineage>
        <taxon>Bacteria</taxon>
        <taxon>Pseudomonadati</taxon>
        <taxon>Pseudomonadota</taxon>
        <taxon>Alphaproteobacteria</taxon>
        <taxon>Rhodobacterales</taxon>
        <taxon>Roseobacteraceae</taxon>
        <taxon>Wenxinia</taxon>
    </lineage>
</organism>
<dbReference type="PANTHER" id="PTHR28259:SF1">
    <property type="entry name" value="FLUORIDE EXPORT PROTEIN 1-RELATED"/>
    <property type="match status" value="1"/>
</dbReference>
<comment type="function">
    <text evidence="12">Fluoride-specific ion channel. Important for reducing fluoride concentration in the cell, thus reducing its toxicity.</text>
</comment>
<evidence type="ECO:0000256" key="10">
    <source>
        <dbReference type="ARBA" id="ARBA00035120"/>
    </source>
</evidence>
<dbReference type="Pfam" id="PF02537">
    <property type="entry name" value="CRCB"/>
    <property type="match status" value="1"/>
</dbReference>
<keyword evidence="12" id="KW-0813">Transport</keyword>
<evidence type="ECO:0000256" key="11">
    <source>
        <dbReference type="ARBA" id="ARBA00035585"/>
    </source>
</evidence>
<sequence>MAAMIQTFLQVGAGGALGAMARFALGLGVVRLTGPNAPFPVAVLGANVIGSFAMGMLVVALAEKGGAHLSPFLVTGLLGGFTTFSSFSLEAATLWERGAPALAATYVALSVGLSLAGIASGLVLGRGIFA</sequence>
<feature type="transmembrane region" description="Helical" evidence="12">
    <location>
        <begin position="42"/>
        <end position="62"/>
    </location>
</feature>
<accession>A0A1M6C9N7</accession>
<evidence type="ECO:0000256" key="12">
    <source>
        <dbReference type="HAMAP-Rule" id="MF_00454"/>
    </source>
</evidence>
<proteinExistence type="inferred from homology"/>
<evidence type="ECO:0000256" key="1">
    <source>
        <dbReference type="ARBA" id="ARBA00004651"/>
    </source>
</evidence>
<evidence type="ECO:0000256" key="9">
    <source>
        <dbReference type="ARBA" id="ARBA00023303"/>
    </source>
</evidence>
<keyword evidence="2 12" id="KW-1003">Cell membrane</keyword>
<feature type="binding site" evidence="12">
    <location>
        <position position="82"/>
    </location>
    <ligand>
        <name>Na(+)</name>
        <dbReference type="ChEBI" id="CHEBI:29101"/>
        <note>structural</note>
    </ligand>
</feature>
<comment type="subcellular location">
    <subcellularLocation>
        <location evidence="1 12">Cell membrane</location>
        <topology evidence="1 12">Multi-pass membrane protein</topology>
    </subcellularLocation>
</comment>
<keyword evidence="5 12" id="KW-1133">Transmembrane helix</keyword>
<evidence type="ECO:0000256" key="4">
    <source>
        <dbReference type="ARBA" id="ARBA00022692"/>
    </source>
</evidence>
<dbReference type="GO" id="GO:0062054">
    <property type="term" value="F:fluoride channel activity"/>
    <property type="evidence" value="ECO:0007669"/>
    <property type="project" value="UniProtKB-UniRule"/>
</dbReference>
<reference evidence="13 14" key="1">
    <citation type="submission" date="2016-11" db="EMBL/GenBank/DDBJ databases">
        <authorList>
            <person name="Jaros S."/>
            <person name="Januszkiewicz K."/>
            <person name="Wedrychowicz H."/>
        </authorList>
    </citation>
    <scope>NUCLEOTIDE SEQUENCE [LARGE SCALE GENOMIC DNA]</scope>
    <source>
        <strain evidence="13 14">DSM 100565</strain>
    </source>
</reference>
<dbReference type="PANTHER" id="PTHR28259">
    <property type="entry name" value="FLUORIDE EXPORT PROTEIN 1-RELATED"/>
    <property type="match status" value="1"/>
</dbReference>
<keyword evidence="6 12" id="KW-0915">Sodium</keyword>
<evidence type="ECO:0000256" key="5">
    <source>
        <dbReference type="ARBA" id="ARBA00022989"/>
    </source>
</evidence>
<dbReference type="EMBL" id="FQYO01000002">
    <property type="protein sequence ID" value="SHI57593.1"/>
    <property type="molecule type" value="Genomic_DNA"/>
</dbReference>
<evidence type="ECO:0000256" key="8">
    <source>
        <dbReference type="ARBA" id="ARBA00023136"/>
    </source>
</evidence>
<dbReference type="GO" id="GO:0005886">
    <property type="term" value="C:plasma membrane"/>
    <property type="evidence" value="ECO:0007669"/>
    <property type="project" value="UniProtKB-SubCell"/>
</dbReference>
<evidence type="ECO:0000256" key="6">
    <source>
        <dbReference type="ARBA" id="ARBA00023053"/>
    </source>
</evidence>
<keyword evidence="14" id="KW-1185">Reference proteome</keyword>
<dbReference type="STRING" id="1447782.SAMN05444417_1078"/>
<dbReference type="InterPro" id="IPR003691">
    <property type="entry name" value="FluC"/>
</dbReference>
<comment type="similarity">
    <text evidence="10 12">Belongs to the fluoride channel Fluc/FEX (TC 1.A.43) family.</text>
</comment>
<protein>
    <recommendedName>
        <fullName evidence="12">Fluoride-specific ion channel FluC</fullName>
    </recommendedName>
</protein>
<feature type="transmembrane region" description="Helical" evidence="12">
    <location>
        <begin position="69"/>
        <end position="89"/>
    </location>
</feature>
<dbReference type="NCBIfam" id="NF010805">
    <property type="entry name" value="PRK14209.1"/>
    <property type="match status" value="1"/>
</dbReference>